<dbReference type="InterPro" id="IPR007630">
    <property type="entry name" value="RNA_pol_sigma70_r4"/>
</dbReference>
<organism evidence="2 3">
    <name type="scientific">Fimbriiglobus ruber</name>
    <dbReference type="NCBI Taxonomy" id="1908690"/>
    <lineage>
        <taxon>Bacteria</taxon>
        <taxon>Pseudomonadati</taxon>
        <taxon>Planctomycetota</taxon>
        <taxon>Planctomycetia</taxon>
        <taxon>Gemmatales</taxon>
        <taxon>Gemmataceae</taxon>
        <taxon>Fimbriiglobus</taxon>
    </lineage>
</organism>
<dbReference type="AlphaFoldDB" id="A0A225CY88"/>
<dbReference type="NCBIfam" id="TIGR02937">
    <property type="entry name" value="sigma70-ECF"/>
    <property type="match status" value="1"/>
</dbReference>
<name>A0A225CY88_9BACT</name>
<dbReference type="InterPro" id="IPR013324">
    <property type="entry name" value="RNA_pol_sigma_r3/r4-like"/>
</dbReference>
<dbReference type="Gene3D" id="1.10.10.10">
    <property type="entry name" value="Winged helix-like DNA-binding domain superfamily/Winged helix DNA-binding domain"/>
    <property type="match status" value="1"/>
</dbReference>
<evidence type="ECO:0000259" key="1">
    <source>
        <dbReference type="Pfam" id="PF04545"/>
    </source>
</evidence>
<dbReference type="InterPro" id="IPR050239">
    <property type="entry name" value="Sigma-70_RNA_pol_init_factors"/>
</dbReference>
<dbReference type="InterPro" id="IPR036388">
    <property type="entry name" value="WH-like_DNA-bd_sf"/>
</dbReference>
<comment type="caution">
    <text evidence="2">The sequence shown here is derived from an EMBL/GenBank/DDBJ whole genome shotgun (WGS) entry which is preliminary data.</text>
</comment>
<dbReference type="EMBL" id="NIDE01000020">
    <property type="protein sequence ID" value="OWK34340.1"/>
    <property type="molecule type" value="Genomic_DNA"/>
</dbReference>
<evidence type="ECO:0000313" key="2">
    <source>
        <dbReference type="EMBL" id="OWK34340.1"/>
    </source>
</evidence>
<dbReference type="GO" id="GO:0006352">
    <property type="term" value="P:DNA-templated transcription initiation"/>
    <property type="evidence" value="ECO:0007669"/>
    <property type="project" value="InterPro"/>
</dbReference>
<sequence>MQPTLFDRPLKPKIGPLARLVWDEKRGEWQPVLRESGQRILKEFIDLYPEPILVLSTAYRGTWNQIVARGDDHFEECKLAAYLGATIAATKFDPRRGVKFVTYAAAHIRAKCQRTNMRRAGEPDSLIPVDAVRDLDGGTTAGWDSLGVSSKEDGEREVWRTHLRRDIQQALLAVPIRQRRIFCHWYGLLGYDQLTLRQIGVIEGISRERVRQLCNLATERLRPLLRKLVD</sequence>
<dbReference type="RefSeq" id="WP_088260646.1">
    <property type="nucleotide sequence ID" value="NZ_NIDE01000020.1"/>
</dbReference>
<proteinExistence type="predicted"/>
<evidence type="ECO:0000313" key="3">
    <source>
        <dbReference type="Proteomes" id="UP000214646"/>
    </source>
</evidence>
<dbReference type="GO" id="GO:0003700">
    <property type="term" value="F:DNA-binding transcription factor activity"/>
    <property type="evidence" value="ECO:0007669"/>
    <property type="project" value="InterPro"/>
</dbReference>
<gene>
    <name evidence="2" type="ORF">FRUB_10311</name>
</gene>
<dbReference type="Proteomes" id="UP000214646">
    <property type="component" value="Unassembled WGS sequence"/>
</dbReference>
<keyword evidence="3" id="KW-1185">Reference proteome</keyword>
<dbReference type="InterPro" id="IPR013325">
    <property type="entry name" value="RNA_pol_sigma_r2"/>
</dbReference>
<dbReference type="OrthoDB" id="9809557at2"/>
<dbReference type="SUPFAM" id="SSF88659">
    <property type="entry name" value="Sigma3 and sigma4 domains of RNA polymerase sigma factors"/>
    <property type="match status" value="1"/>
</dbReference>
<protein>
    <recommendedName>
        <fullName evidence="1">RNA polymerase sigma-70 region 4 domain-containing protein</fullName>
    </recommendedName>
</protein>
<dbReference type="PANTHER" id="PTHR30603">
    <property type="entry name" value="RNA POLYMERASE SIGMA FACTOR RPO"/>
    <property type="match status" value="1"/>
</dbReference>
<dbReference type="Gene3D" id="1.20.120.1810">
    <property type="match status" value="1"/>
</dbReference>
<dbReference type="Pfam" id="PF04545">
    <property type="entry name" value="Sigma70_r4"/>
    <property type="match status" value="1"/>
</dbReference>
<reference evidence="3" key="1">
    <citation type="submission" date="2017-06" db="EMBL/GenBank/DDBJ databases">
        <title>Genome analysis of Fimbriiglobus ruber SP5, the first member of the order Planctomycetales with confirmed chitinolytic capability.</title>
        <authorList>
            <person name="Ravin N.V."/>
            <person name="Rakitin A.L."/>
            <person name="Ivanova A.A."/>
            <person name="Beletsky A.V."/>
            <person name="Kulichevskaya I.S."/>
            <person name="Mardanov A.V."/>
            <person name="Dedysh S.N."/>
        </authorList>
    </citation>
    <scope>NUCLEOTIDE SEQUENCE [LARGE SCALE GENOMIC DNA]</scope>
    <source>
        <strain evidence="3">SP5</strain>
    </source>
</reference>
<dbReference type="PANTHER" id="PTHR30603:SF47">
    <property type="entry name" value="RNA POLYMERASE SIGMA FACTOR SIGD, CHLOROPLASTIC"/>
    <property type="match status" value="1"/>
</dbReference>
<dbReference type="InterPro" id="IPR014284">
    <property type="entry name" value="RNA_pol_sigma-70_dom"/>
</dbReference>
<feature type="domain" description="RNA polymerase sigma-70 region 4" evidence="1">
    <location>
        <begin position="171"/>
        <end position="222"/>
    </location>
</feature>
<accession>A0A225CY88</accession>
<dbReference type="SUPFAM" id="SSF88946">
    <property type="entry name" value="Sigma2 domain of RNA polymerase sigma factors"/>
    <property type="match status" value="1"/>
</dbReference>